<proteinExistence type="predicted"/>
<dbReference type="Proteomes" id="UP001602322">
    <property type="component" value="Unassembled WGS sequence"/>
</dbReference>
<sequence length="240" mass="25909">MRATVRRSIAVPAALACLLVSATSARAATVWDGDAAGGTRVFGSVECAEPGSLVTTADPNGHGTIFRFTKPGGLVRCESRGISVGGTRYAFAPGSTYWLGWESQLSTVSGDFVVWQWKSYPDAAQNYPLIMTVKDGSVRLFHVSTDATWHLIWSAPVSAGAWNRFALGIHTSASAESGWVELSFNGIRQTFSGGGYRYAARTWDSANEPKWGIYDRDAPQSDVVNRLDRLRVGTEHTDVG</sequence>
<gene>
    <name evidence="2" type="ORF">ACFY8O_30245</name>
</gene>
<evidence type="ECO:0000313" key="3">
    <source>
        <dbReference type="Proteomes" id="UP001602322"/>
    </source>
</evidence>
<dbReference type="RefSeq" id="WP_387907972.1">
    <property type="nucleotide sequence ID" value="NZ_JBIBEG010000011.1"/>
</dbReference>
<keyword evidence="3" id="KW-1185">Reference proteome</keyword>
<comment type="caution">
    <text evidence="2">The sequence shown here is derived from an EMBL/GenBank/DDBJ whole genome shotgun (WGS) entry which is preliminary data.</text>
</comment>
<keyword evidence="1" id="KW-0732">Signal</keyword>
<dbReference type="EMBL" id="JBIBEG010000011">
    <property type="protein sequence ID" value="MFF5900181.1"/>
    <property type="molecule type" value="Genomic_DNA"/>
</dbReference>
<organism evidence="2 3">
    <name type="scientific">Streptomyces argenteolus</name>
    <dbReference type="NCBI Taxonomy" id="67274"/>
    <lineage>
        <taxon>Bacteria</taxon>
        <taxon>Bacillati</taxon>
        <taxon>Actinomycetota</taxon>
        <taxon>Actinomycetes</taxon>
        <taxon>Kitasatosporales</taxon>
        <taxon>Streptomycetaceae</taxon>
        <taxon>Streptomyces</taxon>
    </lineage>
</organism>
<evidence type="ECO:0000313" key="2">
    <source>
        <dbReference type="EMBL" id="MFF5900181.1"/>
    </source>
</evidence>
<feature type="signal peptide" evidence="1">
    <location>
        <begin position="1"/>
        <end position="27"/>
    </location>
</feature>
<protein>
    <submittedName>
        <fullName evidence="2">Heparin lyase I family protein</fullName>
    </submittedName>
</protein>
<accession>A0ABW6XEM7</accession>
<keyword evidence="2" id="KW-0456">Lyase</keyword>
<evidence type="ECO:0000256" key="1">
    <source>
        <dbReference type="SAM" id="SignalP"/>
    </source>
</evidence>
<feature type="chain" id="PRO_5045812720" evidence="1">
    <location>
        <begin position="28"/>
        <end position="240"/>
    </location>
</feature>
<dbReference type="InterPro" id="IPR025975">
    <property type="entry name" value="Polysacc_lyase"/>
</dbReference>
<reference evidence="2 3" key="1">
    <citation type="submission" date="2024-10" db="EMBL/GenBank/DDBJ databases">
        <title>The Natural Products Discovery Center: Release of the First 8490 Sequenced Strains for Exploring Actinobacteria Biosynthetic Diversity.</title>
        <authorList>
            <person name="Kalkreuter E."/>
            <person name="Kautsar S.A."/>
            <person name="Yang D."/>
            <person name="Bader C.D."/>
            <person name="Teijaro C.N."/>
            <person name="Fluegel L."/>
            <person name="Davis C.M."/>
            <person name="Simpson J.R."/>
            <person name="Lauterbach L."/>
            <person name="Steele A.D."/>
            <person name="Gui C."/>
            <person name="Meng S."/>
            <person name="Li G."/>
            <person name="Viehrig K."/>
            <person name="Ye F."/>
            <person name="Su P."/>
            <person name="Kiefer A.F."/>
            <person name="Nichols A."/>
            <person name="Cepeda A.J."/>
            <person name="Yan W."/>
            <person name="Fan B."/>
            <person name="Jiang Y."/>
            <person name="Adhikari A."/>
            <person name="Zheng C.-J."/>
            <person name="Schuster L."/>
            <person name="Cowan T.M."/>
            <person name="Smanski M.J."/>
            <person name="Chevrette M.G."/>
            <person name="De Carvalho L.P.S."/>
            <person name="Shen B."/>
        </authorList>
    </citation>
    <scope>NUCLEOTIDE SEQUENCE [LARGE SCALE GENOMIC DNA]</scope>
    <source>
        <strain evidence="2 3">NPDC012540</strain>
    </source>
</reference>
<dbReference type="Pfam" id="PF14099">
    <property type="entry name" value="Polysacc_lyase"/>
    <property type="match status" value="1"/>
</dbReference>
<name>A0ABW6XEM7_9ACTN</name>
<dbReference type="GO" id="GO:0016829">
    <property type="term" value="F:lyase activity"/>
    <property type="evidence" value="ECO:0007669"/>
    <property type="project" value="UniProtKB-KW"/>
</dbReference>